<name>A0AAD4BRV5_BOLED</name>
<feature type="region of interest" description="Disordered" evidence="3">
    <location>
        <begin position="1"/>
        <end position="25"/>
    </location>
</feature>
<proteinExistence type="predicted"/>
<dbReference type="AlphaFoldDB" id="A0AAD4BRV5"/>
<dbReference type="GO" id="GO:0005524">
    <property type="term" value="F:ATP binding"/>
    <property type="evidence" value="ECO:0007669"/>
    <property type="project" value="InterPro"/>
</dbReference>
<dbReference type="Proteomes" id="UP001194468">
    <property type="component" value="Unassembled WGS sequence"/>
</dbReference>
<dbReference type="SUPFAM" id="SSF52540">
    <property type="entry name" value="P-loop containing nucleoside triphosphate hydrolases"/>
    <property type="match status" value="1"/>
</dbReference>
<dbReference type="InterPro" id="IPR000330">
    <property type="entry name" value="SNF2_N"/>
</dbReference>
<evidence type="ECO:0000256" key="3">
    <source>
        <dbReference type="SAM" id="MobiDB-lite"/>
    </source>
</evidence>
<keyword evidence="1" id="KW-0547">Nucleotide-binding</keyword>
<feature type="compositionally biased region" description="Acidic residues" evidence="3">
    <location>
        <begin position="14"/>
        <end position="25"/>
    </location>
</feature>
<dbReference type="EMBL" id="WHUW01000016">
    <property type="protein sequence ID" value="KAF8438570.1"/>
    <property type="molecule type" value="Genomic_DNA"/>
</dbReference>
<dbReference type="PANTHER" id="PTHR45629:SF7">
    <property type="entry name" value="DNA EXCISION REPAIR PROTEIN ERCC-6-RELATED"/>
    <property type="match status" value="1"/>
</dbReference>
<evidence type="ECO:0000313" key="5">
    <source>
        <dbReference type="EMBL" id="KAF8438570.1"/>
    </source>
</evidence>
<reference evidence="5" key="2">
    <citation type="journal article" date="2020" name="Nat. Commun.">
        <title>Large-scale genome sequencing of mycorrhizal fungi provides insights into the early evolution of symbiotic traits.</title>
        <authorList>
            <person name="Miyauchi S."/>
            <person name="Kiss E."/>
            <person name="Kuo A."/>
            <person name="Drula E."/>
            <person name="Kohler A."/>
            <person name="Sanchez-Garcia M."/>
            <person name="Morin E."/>
            <person name="Andreopoulos B."/>
            <person name="Barry K.W."/>
            <person name="Bonito G."/>
            <person name="Buee M."/>
            <person name="Carver A."/>
            <person name="Chen C."/>
            <person name="Cichocki N."/>
            <person name="Clum A."/>
            <person name="Culley D."/>
            <person name="Crous P.W."/>
            <person name="Fauchery L."/>
            <person name="Girlanda M."/>
            <person name="Hayes R.D."/>
            <person name="Keri Z."/>
            <person name="LaButti K."/>
            <person name="Lipzen A."/>
            <person name="Lombard V."/>
            <person name="Magnuson J."/>
            <person name="Maillard F."/>
            <person name="Murat C."/>
            <person name="Nolan M."/>
            <person name="Ohm R.A."/>
            <person name="Pangilinan J."/>
            <person name="Pereira M.F."/>
            <person name="Perotto S."/>
            <person name="Peter M."/>
            <person name="Pfister S."/>
            <person name="Riley R."/>
            <person name="Sitrit Y."/>
            <person name="Stielow J.B."/>
            <person name="Szollosi G."/>
            <person name="Zifcakova L."/>
            <person name="Stursova M."/>
            <person name="Spatafora J.W."/>
            <person name="Tedersoo L."/>
            <person name="Vaario L.M."/>
            <person name="Yamada A."/>
            <person name="Yan M."/>
            <person name="Wang P."/>
            <person name="Xu J."/>
            <person name="Bruns T."/>
            <person name="Baldrian P."/>
            <person name="Vilgalys R."/>
            <person name="Dunand C."/>
            <person name="Henrissat B."/>
            <person name="Grigoriev I.V."/>
            <person name="Hibbett D."/>
            <person name="Nagy L.G."/>
            <person name="Martin F.M."/>
        </authorList>
    </citation>
    <scope>NUCLEOTIDE SEQUENCE</scope>
    <source>
        <strain evidence="5">BED1</strain>
    </source>
</reference>
<feature type="domain" description="SNF2 N-terminal" evidence="4">
    <location>
        <begin position="100"/>
        <end position="128"/>
    </location>
</feature>
<keyword evidence="6" id="KW-1185">Reference proteome</keyword>
<evidence type="ECO:0000256" key="1">
    <source>
        <dbReference type="ARBA" id="ARBA00022741"/>
    </source>
</evidence>
<dbReference type="InterPro" id="IPR027417">
    <property type="entry name" value="P-loop_NTPase"/>
</dbReference>
<reference evidence="5" key="1">
    <citation type="submission" date="2019-10" db="EMBL/GenBank/DDBJ databases">
        <authorList>
            <consortium name="DOE Joint Genome Institute"/>
            <person name="Kuo A."/>
            <person name="Miyauchi S."/>
            <person name="Kiss E."/>
            <person name="Drula E."/>
            <person name="Kohler A."/>
            <person name="Sanchez-Garcia M."/>
            <person name="Andreopoulos B."/>
            <person name="Barry K.W."/>
            <person name="Bonito G."/>
            <person name="Buee M."/>
            <person name="Carver A."/>
            <person name="Chen C."/>
            <person name="Cichocki N."/>
            <person name="Clum A."/>
            <person name="Culley D."/>
            <person name="Crous P.W."/>
            <person name="Fauchery L."/>
            <person name="Girlanda M."/>
            <person name="Hayes R."/>
            <person name="Keri Z."/>
            <person name="LaButti K."/>
            <person name="Lipzen A."/>
            <person name="Lombard V."/>
            <person name="Magnuson J."/>
            <person name="Maillard F."/>
            <person name="Morin E."/>
            <person name="Murat C."/>
            <person name="Nolan M."/>
            <person name="Ohm R."/>
            <person name="Pangilinan J."/>
            <person name="Pereira M."/>
            <person name="Perotto S."/>
            <person name="Peter M."/>
            <person name="Riley R."/>
            <person name="Sitrit Y."/>
            <person name="Stielow B."/>
            <person name="Szollosi G."/>
            <person name="Zifcakova L."/>
            <person name="Stursova M."/>
            <person name="Spatafora J.W."/>
            <person name="Tedersoo L."/>
            <person name="Vaario L.-M."/>
            <person name="Yamada A."/>
            <person name="Yan M."/>
            <person name="Wang P."/>
            <person name="Xu J."/>
            <person name="Bruns T."/>
            <person name="Baldrian P."/>
            <person name="Vilgalys R."/>
            <person name="Henrissat B."/>
            <person name="Grigoriev I.V."/>
            <person name="Hibbett D."/>
            <person name="Nagy L.G."/>
            <person name="Martin F.M."/>
        </authorList>
    </citation>
    <scope>NUCLEOTIDE SEQUENCE</scope>
    <source>
        <strain evidence="5">BED1</strain>
    </source>
</reference>
<accession>A0AAD4BRV5</accession>
<dbReference type="Pfam" id="PF00176">
    <property type="entry name" value="SNF2-rel_dom"/>
    <property type="match status" value="1"/>
</dbReference>
<keyword evidence="2" id="KW-0067">ATP-binding</keyword>
<dbReference type="PANTHER" id="PTHR45629">
    <property type="entry name" value="SNF2/RAD54 FAMILY MEMBER"/>
    <property type="match status" value="1"/>
</dbReference>
<dbReference type="Gene3D" id="3.40.50.10810">
    <property type="entry name" value="Tandem AAA-ATPase domain"/>
    <property type="match status" value="1"/>
</dbReference>
<evidence type="ECO:0000313" key="6">
    <source>
        <dbReference type="Proteomes" id="UP001194468"/>
    </source>
</evidence>
<evidence type="ECO:0000256" key="2">
    <source>
        <dbReference type="ARBA" id="ARBA00022840"/>
    </source>
</evidence>
<dbReference type="InterPro" id="IPR038718">
    <property type="entry name" value="SNF2-like_sf"/>
</dbReference>
<evidence type="ECO:0000259" key="4">
    <source>
        <dbReference type="Pfam" id="PF00176"/>
    </source>
</evidence>
<comment type="caution">
    <text evidence="5">The sequence shown here is derived from an EMBL/GenBank/DDBJ whole genome shotgun (WGS) entry which is preliminary data.</text>
</comment>
<gene>
    <name evidence="5" type="ORF">L210DRAFT_2274053</name>
</gene>
<organism evidence="5 6">
    <name type="scientific">Boletus edulis BED1</name>
    <dbReference type="NCBI Taxonomy" id="1328754"/>
    <lineage>
        <taxon>Eukaryota</taxon>
        <taxon>Fungi</taxon>
        <taxon>Dikarya</taxon>
        <taxon>Basidiomycota</taxon>
        <taxon>Agaricomycotina</taxon>
        <taxon>Agaricomycetes</taxon>
        <taxon>Agaricomycetidae</taxon>
        <taxon>Boletales</taxon>
        <taxon>Boletineae</taxon>
        <taxon>Boletaceae</taxon>
        <taxon>Boletoideae</taxon>
        <taxon>Boletus</taxon>
    </lineage>
</organism>
<sequence>MPPPKRKQTPLIADDSETESESEVDELVKTARSTAHVVSLVASDSETESEDEEDTVAIPAFNPRPGFPLCECQKYLGPLVLNREKGIMVPAAINTYVREYQREGVQFFWDLYNEGRGGLLGDDMGLGKFGLCLSSECPTS</sequence>
<protein>
    <recommendedName>
        <fullName evidence="4">SNF2 N-terminal domain-containing protein</fullName>
    </recommendedName>
</protein>
<dbReference type="InterPro" id="IPR050496">
    <property type="entry name" value="SNF2_RAD54_helicase_repair"/>
</dbReference>